<dbReference type="Gene3D" id="2.60.40.10">
    <property type="entry name" value="Immunoglobulins"/>
    <property type="match status" value="1"/>
</dbReference>
<gene>
    <name evidence="6" type="ORF">HOP12_07550</name>
</gene>
<reference evidence="6 7" key="1">
    <citation type="submission" date="2020-04" db="EMBL/GenBank/DDBJ databases">
        <title>Metagenomic profiling of ammonia- and methane-oxidizing microorganisms in a Dutch drinking water treatment plant.</title>
        <authorList>
            <person name="Poghosyan L."/>
            <person name="Leucker S."/>
        </authorList>
    </citation>
    <scope>NUCLEOTIDE SEQUENCE [LARGE SCALE GENOMIC DNA]</scope>
    <source>
        <strain evidence="6">S-RSF-IL-03</strain>
    </source>
</reference>
<accession>A0A849SE59</accession>
<keyword evidence="3" id="KW-0732">Signal</keyword>
<evidence type="ECO:0000259" key="5">
    <source>
        <dbReference type="Pfam" id="PF17210"/>
    </source>
</evidence>
<feature type="domain" description="SD-repeat containing protein B" evidence="5">
    <location>
        <begin position="365"/>
        <end position="429"/>
    </location>
</feature>
<dbReference type="Pfam" id="PF01345">
    <property type="entry name" value="DUF11"/>
    <property type="match status" value="1"/>
</dbReference>
<keyword evidence="2" id="KW-0964">Secreted</keyword>
<name>A0A849SE59_UNCEI</name>
<dbReference type="NCBIfam" id="TIGR01451">
    <property type="entry name" value="B_ant_repeat"/>
    <property type="match status" value="1"/>
</dbReference>
<dbReference type="GO" id="GO:0005576">
    <property type="term" value="C:extracellular region"/>
    <property type="evidence" value="ECO:0007669"/>
    <property type="project" value="UniProtKB-SubCell"/>
</dbReference>
<evidence type="ECO:0000256" key="1">
    <source>
        <dbReference type="ARBA" id="ARBA00004613"/>
    </source>
</evidence>
<comment type="subcellular location">
    <subcellularLocation>
        <location evidence="1">Secreted</location>
    </subcellularLocation>
</comment>
<dbReference type="InterPro" id="IPR013783">
    <property type="entry name" value="Ig-like_fold"/>
</dbReference>
<proteinExistence type="predicted"/>
<comment type="caution">
    <text evidence="6">The sequence shown here is derived from an EMBL/GenBank/DDBJ whole genome shotgun (WGS) entry which is preliminary data.</text>
</comment>
<evidence type="ECO:0000313" key="7">
    <source>
        <dbReference type="Proteomes" id="UP000580839"/>
    </source>
</evidence>
<protein>
    <submittedName>
        <fullName evidence="6">DUF11 domain-containing protein</fullName>
    </submittedName>
</protein>
<dbReference type="Pfam" id="PF17210">
    <property type="entry name" value="SdrD_B"/>
    <property type="match status" value="1"/>
</dbReference>
<organism evidence="6 7">
    <name type="scientific">Eiseniibacteriota bacterium</name>
    <dbReference type="NCBI Taxonomy" id="2212470"/>
    <lineage>
        <taxon>Bacteria</taxon>
        <taxon>Candidatus Eiseniibacteriota</taxon>
    </lineage>
</organism>
<evidence type="ECO:0000313" key="6">
    <source>
        <dbReference type="EMBL" id="NOT34008.1"/>
    </source>
</evidence>
<feature type="domain" description="DUF11" evidence="4">
    <location>
        <begin position="214"/>
        <end position="269"/>
    </location>
</feature>
<dbReference type="InterPro" id="IPR047589">
    <property type="entry name" value="DUF11_rpt"/>
</dbReference>
<evidence type="ECO:0000256" key="3">
    <source>
        <dbReference type="ARBA" id="ARBA00022729"/>
    </source>
</evidence>
<dbReference type="EMBL" id="JABFRW010000087">
    <property type="protein sequence ID" value="NOT34008.1"/>
    <property type="molecule type" value="Genomic_DNA"/>
</dbReference>
<dbReference type="InterPro" id="IPR033764">
    <property type="entry name" value="Sdr_B"/>
</dbReference>
<dbReference type="AlphaFoldDB" id="A0A849SE59"/>
<dbReference type="InterPro" id="IPR001434">
    <property type="entry name" value="OmcB-like_DUF11"/>
</dbReference>
<evidence type="ECO:0000256" key="2">
    <source>
        <dbReference type="ARBA" id="ARBA00022525"/>
    </source>
</evidence>
<evidence type="ECO:0000259" key="4">
    <source>
        <dbReference type="Pfam" id="PF01345"/>
    </source>
</evidence>
<feature type="non-terminal residue" evidence="6">
    <location>
        <position position="622"/>
    </location>
</feature>
<sequence length="622" mass="64460">MSLRPNIAWALLAASVLLGGLCAPARAVPIENRSRGSVAGVTLDTTLAAVRLDRLVRGSSGAFAEVAPNVVLAAAAATPFQLDVRPQIAGADSGVRVVRLTVPPGFTNLVVTGVRVAGTQLVSDCPSPTPGGWCVSVSGGTATVTLGAAVVTSLAQLTIDLVADAPAVAGSGAFSVAVAYDSLTTLAAAGDADGDPLDANSLSVSAQVSQGERLAIAQVPDRGEALVGEVVTYEVAIRNTGATDVTQVRIEDRAPPGFKFVSGTARLDGVTLADPPASSPFRFVLGTVPGRVDANGNGVADPGEVGFRRLTYQLVVGASAAPGRAYRSVVVARDACDSCRVSNVTGSAVRVVADPLFDFGTIVGKVFDDRDRDDWQDAGERGIADATVVLDDGSYAVTDAHGRFSFARVRPGHRMLKLDVSRLPAGSEIATEASRIVPVTPGILMRADFGARVETEEARIGTPDRVGFALESQATHLPVEIIGHVDAPSAVVQGTPVELPTAELRLELTTPDDVVRRGRDGQVEPLALVLAVSRPDQVSAWRLNVRDGAGASVRVFDGSGAPPSRLTWDARDGEGRAIEAGRIYQLQLEVDYGDRTHAASAVQLLGVDRSLIVSMRLVAGEC</sequence>
<dbReference type="Proteomes" id="UP000580839">
    <property type="component" value="Unassembled WGS sequence"/>
</dbReference>
<dbReference type="SUPFAM" id="SSF117074">
    <property type="entry name" value="Hypothetical protein PA1324"/>
    <property type="match status" value="1"/>
</dbReference>